<dbReference type="OrthoDB" id="340681at2759"/>
<protein>
    <recommendedName>
        <fullName evidence="3">DNA-directed RNA polymerase III subunit Rpc5</fullName>
    </recommendedName>
</protein>
<comment type="caution">
    <text evidence="1">The sequence shown here is derived from an EMBL/GenBank/DDBJ whole genome shotgun (WGS) entry which is preliminary data.</text>
</comment>
<dbReference type="EMBL" id="LXPE01000001">
    <property type="protein sequence ID" value="OBA29191.1"/>
    <property type="molecule type" value="Genomic_DNA"/>
</dbReference>
<dbReference type="Proteomes" id="UP000092321">
    <property type="component" value="Unassembled WGS sequence"/>
</dbReference>
<evidence type="ECO:0008006" key="3">
    <source>
        <dbReference type="Google" id="ProtNLM"/>
    </source>
</evidence>
<dbReference type="Pfam" id="PF04801">
    <property type="entry name" value="RPC5"/>
    <property type="match status" value="1"/>
</dbReference>
<name>A0A1B7TKB8_9ASCO</name>
<reference evidence="2" key="1">
    <citation type="journal article" date="2016" name="Proc. Natl. Acad. Sci. U.S.A.">
        <title>Comparative genomics of biotechnologically important yeasts.</title>
        <authorList>
            <person name="Riley R."/>
            <person name="Haridas S."/>
            <person name="Wolfe K.H."/>
            <person name="Lopes M.R."/>
            <person name="Hittinger C.T."/>
            <person name="Goeker M."/>
            <person name="Salamov A.A."/>
            <person name="Wisecaver J.H."/>
            <person name="Long T.M."/>
            <person name="Calvey C.H."/>
            <person name="Aerts A.L."/>
            <person name="Barry K.W."/>
            <person name="Choi C."/>
            <person name="Clum A."/>
            <person name="Coughlan A.Y."/>
            <person name="Deshpande S."/>
            <person name="Douglass A.P."/>
            <person name="Hanson S.J."/>
            <person name="Klenk H.-P."/>
            <person name="LaButti K.M."/>
            <person name="Lapidus A."/>
            <person name="Lindquist E.A."/>
            <person name="Lipzen A.M."/>
            <person name="Meier-Kolthoff J.P."/>
            <person name="Ohm R.A."/>
            <person name="Otillar R.P."/>
            <person name="Pangilinan J.L."/>
            <person name="Peng Y."/>
            <person name="Rokas A."/>
            <person name="Rosa C.A."/>
            <person name="Scheuner C."/>
            <person name="Sibirny A.A."/>
            <person name="Slot J.C."/>
            <person name="Stielow J.B."/>
            <person name="Sun H."/>
            <person name="Kurtzman C.P."/>
            <person name="Blackwell M."/>
            <person name="Grigoriev I.V."/>
            <person name="Jeffries T.W."/>
        </authorList>
    </citation>
    <scope>NUCLEOTIDE SEQUENCE [LARGE SCALE GENOMIC DNA]</scope>
    <source>
        <strain evidence="2">NRRL Y-1626</strain>
    </source>
</reference>
<dbReference type="GO" id="GO:0005666">
    <property type="term" value="C:RNA polymerase III complex"/>
    <property type="evidence" value="ECO:0007669"/>
    <property type="project" value="TreeGrafter"/>
</dbReference>
<accession>A0A1B7TKB8</accession>
<organism evidence="1 2">
    <name type="scientific">Hanseniaspora valbyensis NRRL Y-1626</name>
    <dbReference type="NCBI Taxonomy" id="766949"/>
    <lineage>
        <taxon>Eukaryota</taxon>
        <taxon>Fungi</taxon>
        <taxon>Dikarya</taxon>
        <taxon>Ascomycota</taxon>
        <taxon>Saccharomycotina</taxon>
        <taxon>Saccharomycetes</taxon>
        <taxon>Saccharomycodales</taxon>
        <taxon>Saccharomycodaceae</taxon>
        <taxon>Hanseniaspora</taxon>
    </lineage>
</organism>
<evidence type="ECO:0000313" key="2">
    <source>
        <dbReference type="Proteomes" id="UP000092321"/>
    </source>
</evidence>
<gene>
    <name evidence="1" type="ORF">HANVADRAFT_51095</name>
</gene>
<dbReference type="InterPro" id="IPR006886">
    <property type="entry name" value="RNA_pol_III_Rpc5"/>
</dbReference>
<dbReference type="AlphaFoldDB" id="A0A1B7TKB8"/>
<sequence>MPANRKIIIEENDDKMIIEPEEDIFEDDDPVIETIPMILNPTPNANLQLWQFTNKNKKHIASTSNNIDNNLYNIRHKKQTGSWDVDFNLANNNKDLPFYNIVKLKQKYNSDDSNEAFKQQLYEEPGNPDPMDAAFFQNMTGVEITNDSSFTQVVGVLTDTPENGKQLQVMKLNKNVQFRPSFKYIDSVETRSSGQQQQTQQQANNSNGKATMVTLSAANNSDGNNNMARLTGSLLAYKINDEEPSIQYLYDREKQHIKEFMLKEGEPVVSNGEPIDPQKYMNILL</sequence>
<keyword evidence="2" id="KW-1185">Reference proteome</keyword>
<proteinExistence type="predicted"/>
<dbReference type="PANTHER" id="PTHR12069:SF0">
    <property type="entry name" value="DNA-DIRECTED RNA POLYMERASE III SUBUNIT RPC5"/>
    <property type="match status" value="1"/>
</dbReference>
<evidence type="ECO:0000313" key="1">
    <source>
        <dbReference type="EMBL" id="OBA29191.1"/>
    </source>
</evidence>
<dbReference type="PANTHER" id="PTHR12069">
    <property type="entry name" value="DNA-DIRECTED RNA POLYMERASES III 80 KDA POLYPEPTIDE RNA POLYMERASE III SUBUNIT 5"/>
    <property type="match status" value="1"/>
</dbReference>
<dbReference type="GO" id="GO:0042797">
    <property type="term" value="P:tRNA transcription by RNA polymerase III"/>
    <property type="evidence" value="ECO:0007669"/>
    <property type="project" value="TreeGrafter"/>
</dbReference>